<protein>
    <submittedName>
        <fullName evidence="7">4-aminobutyrate aminotransferase or related aminotransferase</fullName>
    </submittedName>
</protein>
<accession>B3DUQ9</accession>
<dbReference type="PANTHER" id="PTHR11986:SF79">
    <property type="entry name" value="ACETYLORNITHINE AMINOTRANSFERASE, MITOCHONDRIAL"/>
    <property type="match status" value="1"/>
</dbReference>
<dbReference type="SUPFAM" id="SSF53383">
    <property type="entry name" value="PLP-dependent transferases"/>
    <property type="match status" value="1"/>
</dbReference>
<dbReference type="GO" id="GO:0008483">
    <property type="term" value="F:transaminase activity"/>
    <property type="evidence" value="ECO:0007669"/>
    <property type="project" value="UniProtKB-KW"/>
</dbReference>
<dbReference type="OrthoDB" id="9807885at2"/>
<keyword evidence="2 7" id="KW-0032">Aminotransferase</keyword>
<dbReference type="KEGG" id="min:Minf_1007"/>
<dbReference type="EMBL" id="CP000975">
    <property type="protein sequence ID" value="ACD83062.1"/>
    <property type="molecule type" value="Genomic_DNA"/>
</dbReference>
<keyword evidence="3 7" id="KW-0808">Transferase</keyword>
<dbReference type="InterPro" id="IPR015422">
    <property type="entry name" value="PyrdxlP-dep_Trfase_small"/>
</dbReference>
<evidence type="ECO:0000256" key="3">
    <source>
        <dbReference type="ARBA" id="ARBA00022679"/>
    </source>
</evidence>
<dbReference type="InterPro" id="IPR015424">
    <property type="entry name" value="PyrdxlP-dep_Trfase"/>
</dbReference>
<dbReference type="AlphaFoldDB" id="B3DUQ9"/>
<sequence length="451" mass="50205">MRKEKPRSKKQSQVLSHELAQYECHNITPLSAQTSIFLSKAKGTYLWDVDGNKYLDLTAGFGVAALGHRPSRVYRSVLKQLKELWHVLGDVYPSREKVDLCRLLSEITFENWENQRGKVILGCTGADAIEAALKTAFFYTRKKKFIAFSGAYHGLSLGAIGVSGLSYFQTPYEGLYSQLATFIPYPHCFRCPWKNKGGAQGCSRCKALFLELLNNAIGKDCAAILFEPIQGRGGMIEPPEWFIPLLRKVSQERGVLLIADEIFTGLYRTAKRFGCDWAQVVPDIVCLGKSMAGGFPISACIAKEEVMDSWPENRGEAIHTSTFLGNPIGCCMALEQIKELEETNEQLCIGQKGEFLLSLLQKLADRWGCLRNPRGKGLFLGIEVVDELGQPAPALASRIMALMLEKGIIILTEGPERNVLCFTPPLTITFKQIAWVGQTLEQVMEKALKKN</sequence>
<dbReference type="Gene3D" id="3.40.640.10">
    <property type="entry name" value="Type I PLP-dependent aspartate aminotransferase-like (Major domain)"/>
    <property type="match status" value="1"/>
</dbReference>
<keyword evidence="6" id="KW-1133">Transmembrane helix</keyword>
<proteinExistence type="inferred from homology"/>
<evidence type="ECO:0000256" key="6">
    <source>
        <dbReference type="SAM" id="Phobius"/>
    </source>
</evidence>
<dbReference type="HOGENOM" id="CLU_016922_10_0_0"/>
<gene>
    <name evidence="7" type="primary">gabT</name>
    <name evidence="7" type="ordered locus">Minf_1007</name>
</gene>
<dbReference type="InterPro" id="IPR015421">
    <property type="entry name" value="PyrdxlP-dep_Trfase_major"/>
</dbReference>
<feature type="transmembrane region" description="Helical" evidence="6">
    <location>
        <begin position="145"/>
        <end position="168"/>
    </location>
</feature>
<evidence type="ECO:0000313" key="7">
    <source>
        <dbReference type="EMBL" id="ACD83062.1"/>
    </source>
</evidence>
<keyword evidence="6" id="KW-0812">Transmembrane</keyword>
<reference evidence="7 8" key="1">
    <citation type="journal article" date="2008" name="Biol. Direct">
        <title>Complete genome sequence of the extremely acidophilic methanotroph isolate V4, Methylacidiphilum infernorum, a representative of the bacterial phylum Verrucomicrobia.</title>
        <authorList>
            <person name="Hou S."/>
            <person name="Makarova K.S."/>
            <person name="Saw J.H."/>
            <person name="Senin P."/>
            <person name="Ly B.V."/>
            <person name="Zhou Z."/>
            <person name="Ren Y."/>
            <person name="Wang J."/>
            <person name="Galperin M.Y."/>
            <person name="Omelchenko M.V."/>
            <person name="Wolf Y.I."/>
            <person name="Yutin N."/>
            <person name="Koonin E.V."/>
            <person name="Stott M.B."/>
            <person name="Mountain B.W."/>
            <person name="Crowe M.A."/>
            <person name="Smirnova A.V."/>
            <person name="Dunfield P.F."/>
            <person name="Feng L."/>
            <person name="Wang L."/>
            <person name="Alam M."/>
        </authorList>
    </citation>
    <scope>NUCLEOTIDE SEQUENCE [LARGE SCALE GENOMIC DNA]</scope>
    <source>
        <strain evidence="8">Isolate V4</strain>
    </source>
</reference>
<dbReference type="Pfam" id="PF00202">
    <property type="entry name" value="Aminotran_3"/>
    <property type="match status" value="1"/>
</dbReference>
<evidence type="ECO:0000313" key="8">
    <source>
        <dbReference type="Proteomes" id="UP000009149"/>
    </source>
</evidence>
<dbReference type="InterPro" id="IPR050103">
    <property type="entry name" value="Class-III_PLP-dep_AT"/>
</dbReference>
<dbReference type="PROSITE" id="PS00600">
    <property type="entry name" value="AA_TRANSFER_CLASS_3"/>
    <property type="match status" value="1"/>
</dbReference>
<dbReference type="InterPro" id="IPR049704">
    <property type="entry name" value="Aminotrans_3_PPA_site"/>
</dbReference>
<dbReference type="CDD" id="cd00610">
    <property type="entry name" value="OAT_like"/>
    <property type="match status" value="1"/>
</dbReference>
<dbReference type="PIRSF" id="PIRSF000521">
    <property type="entry name" value="Transaminase_4ab_Lys_Orn"/>
    <property type="match status" value="1"/>
</dbReference>
<comment type="cofactor">
    <cofactor evidence="1">
        <name>pyridoxal 5'-phosphate</name>
        <dbReference type="ChEBI" id="CHEBI:597326"/>
    </cofactor>
</comment>
<dbReference type="GO" id="GO:0030170">
    <property type="term" value="F:pyridoxal phosphate binding"/>
    <property type="evidence" value="ECO:0007669"/>
    <property type="project" value="InterPro"/>
</dbReference>
<evidence type="ECO:0000256" key="5">
    <source>
        <dbReference type="RuleBase" id="RU003560"/>
    </source>
</evidence>
<dbReference type="Gene3D" id="3.90.1150.10">
    <property type="entry name" value="Aspartate Aminotransferase, domain 1"/>
    <property type="match status" value="1"/>
</dbReference>
<dbReference type="GO" id="GO:0042802">
    <property type="term" value="F:identical protein binding"/>
    <property type="evidence" value="ECO:0007669"/>
    <property type="project" value="TreeGrafter"/>
</dbReference>
<dbReference type="RefSeq" id="WP_012463344.1">
    <property type="nucleotide sequence ID" value="NC_010794.1"/>
</dbReference>
<dbReference type="InterPro" id="IPR005814">
    <property type="entry name" value="Aminotrans_3"/>
</dbReference>
<dbReference type="PANTHER" id="PTHR11986">
    <property type="entry name" value="AMINOTRANSFERASE CLASS III"/>
    <property type="match status" value="1"/>
</dbReference>
<evidence type="ECO:0000256" key="2">
    <source>
        <dbReference type="ARBA" id="ARBA00022576"/>
    </source>
</evidence>
<name>B3DUQ9_METI4</name>
<keyword evidence="4 5" id="KW-0663">Pyridoxal phosphate</keyword>
<comment type="similarity">
    <text evidence="5">Belongs to the class-III pyridoxal-phosphate-dependent aminotransferase family.</text>
</comment>
<organism evidence="7 8">
    <name type="scientific">Methylacidiphilum infernorum (isolate V4)</name>
    <name type="common">Methylokorus infernorum (strain V4)</name>
    <dbReference type="NCBI Taxonomy" id="481448"/>
    <lineage>
        <taxon>Bacteria</taxon>
        <taxon>Pseudomonadati</taxon>
        <taxon>Verrucomicrobiota</taxon>
        <taxon>Methylacidiphilae</taxon>
        <taxon>Methylacidiphilales</taxon>
        <taxon>Methylacidiphilaceae</taxon>
        <taxon>Methylacidiphilum (ex Ratnadevi et al. 2023)</taxon>
    </lineage>
</organism>
<dbReference type="Proteomes" id="UP000009149">
    <property type="component" value="Chromosome"/>
</dbReference>
<keyword evidence="6" id="KW-0472">Membrane</keyword>
<dbReference type="STRING" id="481448.Minf_1007"/>
<dbReference type="eggNOG" id="COG0160">
    <property type="taxonomic scope" value="Bacteria"/>
</dbReference>
<evidence type="ECO:0000256" key="4">
    <source>
        <dbReference type="ARBA" id="ARBA00022898"/>
    </source>
</evidence>
<evidence type="ECO:0000256" key="1">
    <source>
        <dbReference type="ARBA" id="ARBA00001933"/>
    </source>
</evidence>